<keyword evidence="2" id="KW-1133">Transmembrane helix</keyword>
<proteinExistence type="predicted"/>
<dbReference type="OrthoDB" id="2538110at2759"/>
<name>A0A8H3YCY5_9TREE</name>
<keyword evidence="4" id="KW-1185">Reference proteome</keyword>
<dbReference type="AlphaFoldDB" id="A0A8H3YCY5"/>
<feature type="compositionally biased region" description="Gly residues" evidence="1">
    <location>
        <begin position="174"/>
        <end position="201"/>
    </location>
</feature>
<feature type="region of interest" description="Disordered" evidence="1">
    <location>
        <begin position="1"/>
        <end position="37"/>
    </location>
</feature>
<gene>
    <name evidence="3" type="ORF">NliqN6_1222</name>
</gene>
<accession>A0A8H3YCY5</accession>
<dbReference type="EMBL" id="BLZA01000009">
    <property type="protein sequence ID" value="GHJ84820.1"/>
    <property type="molecule type" value="Genomic_DNA"/>
</dbReference>
<evidence type="ECO:0000256" key="1">
    <source>
        <dbReference type="SAM" id="MobiDB-lite"/>
    </source>
</evidence>
<protein>
    <submittedName>
        <fullName evidence="3">Uncharacterized protein</fullName>
    </submittedName>
</protein>
<reference evidence="3" key="1">
    <citation type="submission" date="2020-07" db="EMBL/GenBank/DDBJ databases">
        <title>Draft Genome Sequence of a Deep-Sea Yeast, Naganishia (Cryptococcus) liquefaciens strain N6.</title>
        <authorList>
            <person name="Han Y.W."/>
            <person name="Kajitani R."/>
            <person name="Morimoto H."/>
            <person name="Parhat M."/>
            <person name="Tsubouchi H."/>
            <person name="Bakenova O."/>
            <person name="Ogata M."/>
            <person name="Argunhan B."/>
            <person name="Aoki R."/>
            <person name="Kajiwara S."/>
            <person name="Itoh T."/>
            <person name="Iwasaki H."/>
        </authorList>
    </citation>
    <scope>NUCLEOTIDE SEQUENCE</scope>
    <source>
        <strain evidence="3">N6</strain>
    </source>
</reference>
<sequence>MASEIRQRQTTETVAAESTTAGSTMSTPSEAPQPPPRQFRSRLWRTLFVLLLVVSAYFSYQQGWLGGKEKPKIIYASRYSDEYKYRPAASPVITEHLPDGRIRLRGASPAGVGVDADSLPKTPQQLAKERQAAQDEALENAKRQLGIKTRKKKEKSNLEALMAQGIPMAGRDAGVGGGGAGPGGLGGRGAGRGAPMGGQGKGIAMRGGKKGLKVQPGRDGRPL</sequence>
<evidence type="ECO:0000313" key="3">
    <source>
        <dbReference type="EMBL" id="GHJ84820.1"/>
    </source>
</evidence>
<comment type="caution">
    <text evidence="3">The sequence shown here is derived from an EMBL/GenBank/DDBJ whole genome shotgun (WGS) entry which is preliminary data.</text>
</comment>
<dbReference type="Proteomes" id="UP000620104">
    <property type="component" value="Unassembled WGS sequence"/>
</dbReference>
<feature type="transmembrane region" description="Helical" evidence="2">
    <location>
        <begin position="43"/>
        <end position="60"/>
    </location>
</feature>
<evidence type="ECO:0000313" key="4">
    <source>
        <dbReference type="Proteomes" id="UP000620104"/>
    </source>
</evidence>
<evidence type="ECO:0000256" key="2">
    <source>
        <dbReference type="SAM" id="Phobius"/>
    </source>
</evidence>
<feature type="region of interest" description="Disordered" evidence="1">
    <location>
        <begin position="174"/>
        <end position="223"/>
    </location>
</feature>
<keyword evidence="2" id="KW-0812">Transmembrane</keyword>
<feature type="compositionally biased region" description="Low complexity" evidence="1">
    <location>
        <begin position="10"/>
        <end position="24"/>
    </location>
</feature>
<organism evidence="3 4">
    <name type="scientific">Naganishia liquefaciens</name>
    <dbReference type="NCBI Taxonomy" id="104408"/>
    <lineage>
        <taxon>Eukaryota</taxon>
        <taxon>Fungi</taxon>
        <taxon>Dikarya</taxon>
        <taxon>Basidiomycota</taxon>
        <taxon>Agaricomycotina</taxon>
        <taxon>Tremellomycetes</taxon>
        <taxon>Filobasidiales</taxon>
        <taxon>Filobasidiaceae</taxon>
        <taxon>Naganishia</taxon>
    </lineage>
</organism>
<keyword evidence="2" id="KW-0472">Membrane</keyword>